<evidence type="ECO:0000256" key="10">
    <source>
        <dbReference type="ARBA" id="ARBA00041175"/>
    </source>
</evidence>
<gene>
    <name evidence="15" type="ORF">DW084_14620</name>
</gene>
<dbReference type="InterPro" id="IPR013011">
    <property type="entry name" value="PTS_EIIB_2"/>
</dbReference>
<dbReference type="PANTHER" id="PTHR36203:SF1">
    <property type="entry name" value="ASCORBATE-SPECIFIC PTS SYSTEM EIIA COMPONENT"/>
    <property type="match status" value="1"/>
</dbReference>
<evidence type="ECO:0000256" key="8">
    <source>
        <dbReference type="ARBA" id="ARBA00023159"/>
    </source>
</evidence>
<evidence type="ECO:0000256" key="3">
    <source>
        <dbReference type="ARBA" id="ARBA00022490"/>
    </source>
</evidence>
<organism evidence="15 16">
    <name type="scientific">Enterococcus casseliflavus</name>
    <name type="common">Enterococcus flavescens</name>
    <dbReference type="NCBI Taxonomy" id="37734"/>
    <lineage>
        <taxon>Bacteria</taxon>
        <taxon>Bacillati</taxon>
        <taxon>Bacillota</taxon>
        <taxon>Bacilli</taxon>
        <taxon>Lactobacillales</taxon>
        <taxon>Enterococcaceae</taxon>
        <taxon>Enterococcus</taxon>
    </lineage>
</organism>
<dbReference type="InterPro" id="IPR002178">
    <property type="entry name" value="PTS_EIIA_type-2_dom"/>
</dbReference>
<dbReference type="Gene3D" id="1.10.1790.10">
    <property type="entry name" value="PRD domain"/>
    <property type="match status" value="1"/>
</dbReference>
<feature type="domain" description="PTS EIIA type-2" evidence="12">
    <location>
        <begin position="532"/>
        <end position="675"/>
    </location>
</feature>
<dbReference type="CDD" id="cd05568">
    <property type="entry name" value="PTS_IIB_bgl_like"/>
    <property type="match status" value="1"/>
</dbReference>
<dbReference type="GO" id="GO:0016301">
    <property type="term" value="F:kinase activity"/>
    <property type="evidence" value="ECO:0007669"/>
    <property type="project" value="UniProtKB-KW"/>
</dbReference>
<keyword evidence="6" id="KW-0598">Phosphotransferase system</keyword>
<keyword evidence="8" id="KW-0010">Activator</keyword>
<dbReference type="Pfam" id="PF05043">
    <property type="entry name" value="Mga"/>
    <property type="match status" value="1"/>
</dbReference>
<evidence type="ECO:0000256" key="1">
    <source>
        <dbReference type="ARBA" id="ARBA00004496"/>
    </source>
</evidence>
<dbReference type="PROSITE" id="PS51372">
    <property type="entry name" value="PRD_2"/>
    <property type="match status" value="1"/>
</dbReference>
<accession>A0A415EPF0</accession>
<evidence type="ECO:0000259" key="14">
    <source>
        <dbReference type="PROSITE" id="PS51372"/>
    </source>
</evidence>
<dbReference type="GO" id="GO:0009401">
    <property type="term" value="P:phosphoenolpyruvate-dependent sugar phosphotransferase system"/>
    <property type="evidence" value="ECO:0007669"/>
    <property type="project" value="UniProtKB-KW"/>
</dbReference>
<keyword evidence="5" id="KW-0808">Transferase</keyword>
<dbReference type="PROSITE" id="PS51099">
    <property type="entry name" value="PTS_EIIB_TYPE_2"/>
    <property type="match status" value="1"/>
</dbReference>
<comment type="function">
    <text evidence="9">The phosphoenolpyruvate-dependent sugar phosphotransferase system (sugar PTS), a major carbohydrate active transport system, catalyzes the phosphorylation of incoming sugar substrates concomitantly with their translocation across the cell membrane. The enzyme II UlaABC PTS system is involved in ascorbate transport.</text>
</comment>
<evidence type="ECO:0000256" key="5">
    <source>
        <dbReference type="ARBA" id="ARBA00022679"/>
    </source>
</evidence>
<dbReference type="Gene3D" id="3.40.50.2300">
    <property type="match status" value="1"/>
</dbReference>
<dbReference type="SUPFAM" id="SSF63520">
    <property type="entry name" value="PTS-regulatory domain, PRD"/>
    <property type="match status" value="1"/>
</dbReference>
<protein>
    <recommendedName>
        <fullName evidence="10">Ascorbate-specific PTS system EIIA component</fullName>
    </recommendedName>
    <alternativeName>
        <fullName evidence="11">Ascorbate-specific phosphotransferase enzyme IIA component</fullName>
    </alternativeName>
</protein>
<evidence type="ECO:0000256" key="6">
    <source>
        <dbReference type="ARBA" id="ARBA00022683"/>
    </source>
</evidence>
<dbReference type="Pfam" id="PF00359">
    <property type="entry name" value="PTS_EIIA_2"/>
    <property type="match status" value="1"/>
</dbReference>
<evidence type="ECO:0000313" key="15">
    <source>
        <dbReference type="EMBL" id="RHK05235.1"/>
    </source>
</evidence>
<keyword evidence="7" id="KW-0418">Kinase</keyword>
<evidence type="ECO:0000256" key="4">
    <source>
        <dbReference type="ARBA" id="ARBA00022553"/>
    </source>
</evidence>
<keyword evidence="3" id="KW-0963">Cytoplasm</keyword>
<comment type="subcellular location">
    <subcellularLocation>
        <location evidence="1">Cytoplasm</location>
    </subcellularLocation>
</comment>
<dbReference type="InterPro" id="IPR036095">
    <property type="entry name" value="PTS_EIIB-like_sf"/>
</dbReference>
<dbReference type="Gene3D" id="3.40.930.10">
    <property type="entry name" value="Mannitol-specific EII, Chain A"/>
    <property type="match status" value="1"/>
</dbReference>
<evidence type="ECO:0000256" key="11">
    <source>
        <dbReference type="ARBA" id="ARBA00042072"/>
    </source>
</evidence>
<comment type="caution">
    <text evidence="15">The sequence shown here is derived from an EMBL/GenBank/DDBJ whole genome shotgun (WGS) entry which is preliminary data.</text>
</comment>
<feature type="domain" description="PRD" evidence="14">
    <location>
        <begin position="279"/>
        <end position="385"/>
    </location>
</feature>
<dbReference type="Proteomes" id="UP000286288">
    <property type="component" value="Unassembled WGS sequence"/>
</dbReference>
<evidence type="ECO:0000256" key="2">
    <source>
        <dbReference type="ARBA" id="ARBA00022448"/>
    </source>
</evidence>
<evidence type="ECO:0000313" key="16">
    <source>
        <dbReference type="Proteomes" id="UP000286288"/>
    </source>
</evidence>
<evidence type="ECO:0000256" key="7">
    <source>
        <dbReference type="ARBA" id="ARBA00022777"/>
    </source>
</evidence>
<dbReference type="PROSITE" id="PS00372">
    <property type="entry name" value="PTS_EIIA_TYPE_2_HIS"/>
    <property type="match status" value="1"/>
</dbReference>
<sequence length="679" mass="78604">MIHFKLTYLFSEPNVEAFLDLTKWRDEEFLAEIAKINQITEQRLNQRIMIHEGEVLIPSLIQRKWPEILFDIQKNTLFFSEEERRSMIYLLTFSAVKDLSVYQFQELFYVSKNTILKDVKGIREELAAFKIQLLYSRKYGFYLEGEEYQIRALAFRKVSTLSNTKNGNLLLFEGIYEQDKTIYVQIRDRLSATLTDFNLVIVPSRFEEMLYFLNYLSFRMAETAVSLAETEIPLLQSLHVHQVSQQFLAEFPDIKDRKTEELYVTILLKTILQGDIEDTSLEFLLECASKIIHEMERLAAIEFMDYRTLLMNTFYHLVPAYFRIRYGFPLENVLIEEIKLQYNELFELTRRALGSLEDLVGTIPDEEIGYFTILFGGEISKQKAKRDYFQLNALVVCPSGISSSLILESELKELFPQIHFLPARSIEEYENVRFNEEIDLIFSSAPIKTKRPCYVINPIMTPIEKDELVKNVQAAFFPSKTGLHSIDDVLEVILPYVDLKAGISKQKLRKILQRKINRELNRREDQRPMLSDLLTAETIQFTEVPLTWQEAIREAAAPLKKTNKIEEQYITAMINKVVDHGPFIHIGKGIALPHARPEDGVNAIGMSLLKVKEPVLLNDDPQHPIHVFICLAAVDNELHLKALASLTKILSNNEKLTALLSATNADQIIEVIREGEDEK</sequence>
<dbReference type="SUPFAM" id="SSF55804">
    <property type="entry name" value="Phoshotransferase/anion transport protein"/>
    <property type="match status" value="1"/>
</dbReference>
<proteinExistence type="predicted"/>
<dbReference type="GO" id="GO:0005737">
    <property type="term" value="C:cytoplasm"/>
    <property type="evidence" value="ECO:0007669"/>
    <property type="project" value="UniProtKB-SubCell"/>
</dbReference>
<dbReference type="PANTHER" id="PTHR36203">
    <property type="entry name" value="ASCORBATE-SPECIFIC PTS SYSTEM EIIA COMPONENT"/>
    <property type="match status" value="1"/>
</dbReference>
<keyword evidence="4" id="KW-0597">Phosphoprotein</keyword>
<feature type="domain" description="PTS EIIB type-2" evidence="13">
    <location>
        <begin position="391"/>
        <end position="480"/>
    </location>
</feature>
<dbReference type="SUPFAM" id="SSF52794">
    <property type="entry name" value="PTS system IIB component-like"/>
    <property type="match status" value="1"/>
</dbReference>
<dbReference type="InterPro" id="IPR036634">
    <property type="entry name" value="PRD_sf"/>
</dbReference>
<dbReference type="InterPro" id="IPR007737">
    <property type="entry name" value="Mga_HTH"/>
</dbReference>
<dbReference type="GO" id="GO:0008982">
    <property type="term" value="F:protein-N(PI)-phosphohistidine-sugar phosphotransferase activity"/>
    <property type="evidence" value="ECO:0007669"/>
    <property type="project" value="InterPro"/>
</dbReference>
<dbReference type="InterPro" id="IPR011608">
    <property type="entry name" value="PRD"/>
</dbReference>
<dbReference type="Pfam" id="PF00874">
    <property type="entry name" value="PRD"/>
    <property type="match status" value="1"/>
</dbReference>
<dbReference type="AlphaFoldDB" id="A0A415EPF0"/>
<keyword evidence="2" id="KW-0813">Transport</keyword>
<evidence type="ECO:0000259" key="13">
    <source>
        <dbReference type="PROSITE" id="PS51099"/>
    </source>
</evidence>
<dbReference type="GO" id="GO:0006355">
    <property type="term" value="P:regulation of DNA-templated transcription"/>
    <property type="evidence" value="ECO:0007669"/>
    <property type="project" value="InterPro"/>
</dbReference>
<evidence type="ECO:0000256" key="9">
    <source>
        <dbReference type="ARBA" id="ARBA00037387"/>
    </source>
</evidence>
<dbReference type="InterPro" id="IPR051351">
    <property type="entry name" value="Ascorbate-PTS_EIIA_comp"/>
</dbReference>
<dbReference type="CDD" id="cd00211">
    <property type="entry name" value="PTS_IIA_fru"/>
    <property type="match status" value="1"/>
</dbReference>
<dbReference type="InterPro" id="IPR016152">
    <property type="entry name" value="PTrfase/Anion_transptr"/>
</dbReference>
<dbReference type="EMBL" id="QRMZ01000022">
    <property type="protein sequence ID" value="RHK05235.1"/>
    <property type="molecule type" value="Genomic_DNA"/>
</dbReference>
<reference evidence="15 16" key="1">
    <citation type="submission" date="2018-08" db="EMBL/GenBank/DDBJ databases">
        <title>A genome reference for cultivated species of the human gut microbiota.</title>
        <authorList>
            <person name="Zou Y."/>
            <person name="Xue W."/>
            <person name="Luo G."/>
        </authorList>
    </citation>
    <scope>NUCLEOTIDE SEQUENCE [LARGE SCALE GENOMIC DNA]</scope>
    <source>
        <strain evidence="15 16">AF48-16</strain>
    </source>
</reference>
<evidence type="ECO:0000259" key="12">
    <source>
        <dbReference type="PROSITE" id="PS51094"/>
    </source>
</evidence>
<name>A0A415EPF0_ENTCA</name>
<dbReference type="PROSITE" id="PS51094">
    <property type="entry name" value="PTS_EIIA_TYPE_2"/>
    <property type="match status" value="1"/>
</dbReference>